<dbReference type="CDD" id="cd10225">
    <property type="entry name" value="ASKHA_NBD_MreB-like"/>
    <property type="match status" value="1"/>
</dbReference>
<feature type="binding site" evidence="6">
    <location>
        <begin position="203"/>
        <end position="206"/>
    </location>
    <ligand>
        <name>ATP</name>
        <dbReference type="ChEBI" id="CHEBI:30616"/>
    </ligand>
</feature>
<dbReference type="SUPFAM" id="SSF53067">
    <property type="entry name" value="Actin-like ATPase domain"/>
    <property type="match status" value="2"/>
</dbReference>
<dbReference type="OrthoDB" id="9768127at2"/>
<reference evidence="7 8" key="1">
    <citation type="submission" date="2019-03" db="EMBL/GenBank/DDBJ databases">
        <title>Genomic Encyclopedia of Type Strains, Phase IV (KMG-IV): sequencing the most valuable type-strain genomes for metagenomic binning, comparative biology and taxonomic classification.</title>
        <authorList>
            <person name="Goeker M."/>
        </authorList>
    </citation>
    <scope>NUCLEOTIDE SEQUENCE [LARGE SCALE GENOMIC DNA]</scope>
    <source>
        <strain evidence="7 8">DSM 100433</strain>
    </source>
</reference>
<keyword evidence="4 6" id="KW-0133">Cell shape</keyword>
<dbReference type="Pfam" id="PF06723">
    <property type="entry name" value="MreB_Mbl"/>
    <property type="match status" value="1"/>
</dbReference>
<dbReference type="PANTHER" id="PTHR42749">
    <property type="entry name" value="CELL SHAPE-DETERMINING PROTEIN MREB"/>
    <property type="match status" value="1"/>
</dbReference>
<dbReference type="HAMAP" id="MF_02207">
    <property type="entry name" value="MreB"/>
    <property type="match status" value="1"/>
</dbReference>
<dbReference type="Gene3D" id="3.30.420.40">
    <property type="match status" value="2"/>
</dbReference>
<keyword evidence="3 6" id="KW-0067">ATP-binding</keyword>
<comment type="caution">
    <text evidence="7">The sequence shown here is derived from an EMBL/GenBank/DDBJ whole genome shotgun (WGS) entry which is preliminary data.</text>
</comment>
<dbReference type="NCBIfam" id="TIGR00904">
    <property type="entry name" value="mreB"/>
    <property type="match status" value="1"/>
</dbReference>
<name>A0A9X8Y7S3_9FIRM</name>
<organism evidence="7 8">
    <name type="scientific">Harryflintia acetispora</name>
    <dbReference type="NCBI Taxonomy" id="1849041"/>
    <lineage>
        <taxon>Bacteria</taxon>
        <taxon>Bacillati</taxon>
        <taxon>Bacillota</taxon>
        <taxon>Clostridia</taxon>
        <taxon>Eubacteriales</taxon>
        <taxon>Oscillospiraceae</taxon>
        <taxon>Harryflintia</taxon>
    </lineage>
</organism>
<dbReference type="GO" id="GO:0000902">
    <property type="term" value="P:cell morphogenesis"/>
    <property type="evidence" value="ECO:0007669"/>
    <property type="project" value="InterPro"/>
</dbReference>
<evidence type="ECO:0000256" key="5">
    <source>
        <dbReference type="ARBA" id="ARBA00023458"/>
    </source>
</evidence>
<dbReference type="RefSeq" id="WP_079699808.1">
    <property type="nucleotide sequence ID" value="NZ_JADNAH010000074.1"/>
</dbReference>
<dbReference type="InterPro" id="IPR004753">
    <property type="entry name" value="MreB"/>
</dbReference>
<comment type="subcellular location">
    <subcellularLocation>
        <location evidence="6">Cytoplasm</location>
    </subcellularLocation>
    <text evidence="6">Membrane-associated.</text>
</comment>
<keyword evidence="1 6" id="KW-0963">Cytoplasm</keyword>
<evidence type="ECO:0000256" key="4">
    <source>
        <dbReference type="ARBA" id="ARBA00022960"/>
    </source>
</evidence>
<dbReference type="AlphaFoldDB" id="A0A9X8Y7S3"/>
<comment type="subunit">
    <text evidence="6">Forms polymers.</text>
</comment>
<evidence type="ECO:0000313" key="7">
    <source>
        <dbReference type="EMBL" id="TCL42783.1"/>
    </source>
</evidence>
<dbReference type="EMBL" id="SLUK01000008">
    <property type="protein sequence ID" value="TCL42783.1"/>
    <property type="molecule type" value="Genomic_DNA"/>
</dbReference>
<evidence type="ECO:0000256" key="2">
    <source>
        <dbReference type="ARBA" id="ARBA00022741"/>
    </source>
</evidence>
<evidence type="ECO:0000256" key="6">
    <source>
        <dbReference type="HAMAP-Rule" id="MF_02207"/>
    </source>
</evidence>
<dbReference type="PANTHER" id="PTHR42749:SF4">
    <property type="entry name" value="CELL SHAPE-DETERMINING PROTEIN MBL"/>
    <property type="match status" value="1"/>
</dbReference>
<keyword evidence="2 6" id="KW-0547">Nucleotide-binding</keyword>
<feature type="binding site" evidence="6">
    <location>
        <begin position="155"/>
        <end position="157"/>
    </location>
    <ligand>
        <name>ATP</name>
        <dbReference type="ChEBI" id="CHEBI:30616"/>
    </ligand>
</feature>
<dbReference type="GO" id="GO:0005737">
    <property type="term" value="C:cytoplasm"/>
    <property type="evidence" value="ECO:0007669"/>
    <property type="project" value="UniProtKB-SubCell"/>
</dbReference>
<sequence>MASIDIGIDLGTATVLVYVGNKGIVLKEPSVVAVNVNTGEILSVGEEAYQMIGRTPNNIRAIRPLEDGVISDYDTTEQMIKYFLKKVSSGAMLRPRVSICVPSGITEVESNAVVDAAVSAGARKVYLIEEPVAAAIGAGIDITKPNGILIVDVGGGTCDIAMLSLSGIVSKTSIKIAGNKFDEAIIRHIRNSYNILIGERTAEMIKQEIANVFVADPNVTATIKGRNLVNGLPQKLEISQADLYAPLHELAMQIVRSIQQVLEHTPPELVGDVHVNGVLMTGGGSLIQGLDELIEDTLHIKARIAENPVECVAIGTGKSFAFLGELQDGFVGAPTHKH</sequence>
<dbReference type="InterPro" id="IPR043129">
    <property type="entry name" value="ATPase_NBD"/>
</dbReference>
<dbReference type="GO" id="GO:0005524">
    <property type="term" value="F:ATP binding"/>
    <property type="evidence" value="ECO:0007669"/>
    <property type="project" value="UniProtKB-KW"/>
</dbReference>
<dbReference type="GO" id="GO:0008360">
    <property type="term" value="P:regulation of cell shape"/>
    <property type="evidence" value="ECO:0007669"/>
    <property type="project" value="UniProtKB-UniRule"/>
</dbReference>
<feature type="binding site" evidence="6">
    <location>
        <begin position="283"/>
        <end position="286"/>
    </location>
    <ligand>
        <name>ATP</name>
        <dbReference type="ChEBI" id="CHEBI:30616"/>
    </ligand>
</feature>
<evidence type="ECO:0000313" key="8">
    <source>
        <dbReference type="Proteomes" id="UP000294682"/>
    </source>
</evidence>
<comment type="caution">
    <text evidence="6">Lacks conserved residue(s) required for the propagation of feature annotation.</text>
</comment>
<proteinExistence type="inferred from homology"/>
<evidence type="ECO:0000256" key="3">
    <source>
        <dbReference type="ARBA" id="ARBA00022840"/>
    </source>
</evidence>
<dbReference type="Proteomes" id="UP000294682">
    <property type="component" value="Unassembled WGS sequence"/>
</dbReference>
<dbReference type="NCBIfam" id="NF010539">
    <property type="entry name" value="PRK13927.1"/>
    <property type="match status" value="1"/>
</dbReference>
<protein>
    <recommendedName>
        <fullName evidence="6">Cell shape-determining protein MreB</fullName>
    </recommendedName>
</protein>
<gene>
    <name evidence="6" type="primary">mreB</name>
    <name evidence="7" type="ORF">EDD78_10896</name>
</gene>
<keyword evidence="8" id="KW-1185">Reference proteome</keyword>
<accession>A0A9X8Y7S3</accession>
<evidence type="ECO:0000256" key="1">
    <source>
        <dbReference type="ARBA" id="ARBA00022490"/>
    </source>
</evidence>
<comment type="function">
    <text evidence="6">Forms membrane-associated dynamic filaments that are essential for cell shape determination. Acts by regulating cell wall synthesis and cell elongation, and thus cell shape. A feedback loop between cell geometry and MreB localization may maintain elongated cell shape by targeting cell wall growth to regions of negative cell wall curvature.</text>
</comment>
<dbReference type="PRINTS" id="PR01652">
    <property type="entry name" value="SHAPEPROTEIN"/>
</dbReference>
<dbReference type="InterPro" id="IPR056546">
    <property type="entry name" value="MreB_MamK-like"/>
</dbReference>
<comment type="similarity">
    <text evidence="5 6">Belongs to the FtsA/MreB family.</text>
</comment>